<name>A0A6M3X5M0_9ZZZZ</name>
<gene>
    <name evidence="1" type="ORF">MM171B02765_0007</name>
</gene>
<sequence length="153" mass="17965">MKIRNYTTQIPWSKTVFEIEQLLTKYGATKVMKHYHGDGRIEALFFEINGLAYRLPANSAKCTELLQKEYPKKKKQLIKEQSERIVWRVIKDWIDAQMSLIHIGQVELQEIFLPYATDGHSTLYQKLKESNYAGLLTTETEIKQSVKLERDEK</sequence>
<reference evidence="1" key="1">
    <citation type="submission" date="2020-03" db="EMBL/GenBank/DDBJ databases">
        <title>The deep terrestrial virosphere.</title>
        <authorList>
            <person name="Holmfeldt K."/>
            <person name="Nilsson E."/>
            <person name="Simone D."/>
            <person name="Lopez-Fernandez M."/>
            <person name="Wu X."/>
            <person name="de Brujin I."/>
            <person name="Lundin D."/>
            <person name="Andersson A."/>
            <person name="Bertilsson S."/>
            <person name="Dopson M."/>
        </authorList>
    </citation>
    <scope>NUCLEOTIDE SEQUENCE</scope>
    <source>
        <strain evidence="1">MM171B02765</strain>
    </source>
</reference>
<accession>A0A6M3X5M0</accession>
<protein>
    <submittedName>
        <fullName evidence="1">Uncharacterized protein</fullName>
    </submittedName>
</protein>
<organism evidence="1">
    <name type="scientific">viral metagenome</name>
    <dbReference type="NCBI Taxonomy" id="1070528"/>
    <lineage>
        <taxon>unclassified sequences</taxon>
        <taxon>metagenomes</taxon>
        <taxon>organismal metagenomes</taxon>
    </lineage>
</organism>
<dbReference type="EMBL" id="MT143946">
    <property type="protein sequence ID" value="QJH93100.1"/>
    <property type="molecule type" value="Genomic_DNA"/>
</dbReference>
<dbReference type="AlphaFoldDB" id="A0A6M3X5M0"/>
<proteinExistence type="predicted"/>
<evidence type="ECO:0000313" key="1">
    <source>
        <dbReference type="EMBL" id="QJH93100.1"/>
    </source>
</evidence>